<gene>
    <name evidence="1" type="ORF">SAMN05660649_02719</name>
</gene>
<dbReference type="STRING" id="341036.SAMN05660649_02719"/>
<dbReference type="InterPro" id="IPR002504">
    <property type="entry name" value="NADK"/>
</dbReference>
<evidence type="ECO:0000313" key="1">
    <source>
        <dbReference type="EMBL" id="SFG78645.1"/>
    </source>
</evidence>
<dbReference type="Proteomes" id="UP000199337">
    <property type="component" value="Unassembled WGS sequence"/>
</dbReference>
<accession>A0A1I2UNB8</accession>
<dbReference type="SUPFAM" id="SSF111331">
    <property type="entry name" value="NAD kinase/diacylglycerol kinase-like"/>
    <property type="match status" value="1"/>
</dbReference>
<dbReference type="PANTHER" id="PTHR40697:SF3">
    <property type="entry name" value="ACETOIN CATABOLISM PROTEIN X"/>
    <property type="match status" value="1"/>
</dbReference>
<protein>
    <submittedName>
        <fullName evidence="1">Predicted polyphosphate-or ATP-dependent NAD kinase</fullName>
    </submittedName>
</protein>
<dbReference type="InterPro" id="IPR011391">
    <property type="entry name" value="AcoX_kinase"/>
</dbReference>
<dbReference type="GO" id="GO:0051287">
    <property type="term" value="F:NAD binding"/>
    <property type="evidence" value="ECO:0007669"/>
    <property type="project" value="UniProtKB-ARBA"/>
</dbReference>
<sequence length="340" mass="35856">MSSVGIIANPASGKDIRRLVAYATVFDNNEKVNLIKRVLLGLDAVGVQRVYFMPEYFGFYHRAMDGLTGQHRPALEVRLLDMPVEANQLDSRRAAALMADAGARCIITLGGDGTNRVVAQGSGEVPLLPISTGTNNVFPVMVEGTVAGLAAGLLVTGAVRPEQALVRTKKLMIYINGRPADSALIDAVVLTDRFIGSRAVWEADKIKQVVVTRGATTNIGIASVAGGIRHIGVEEPLGMHIVVGDDNTPLQVKAAIGPGLIGRVPVARHELLSPGQRVAVLENPCLIALDGEREIQVNRGDRAEVELSPAGPLVVDINRTMATAAAGGAFKINTIDGVSD</sequence>
<keyword evidence="1" id="KW-0808">Transferase</keyword>
<reference evidence="2" key="1">
    <citation type="submission" date="2016-10" db="EMBL/GenBank/DDBJ databases">
        <authorList>
            <person name="Varghese N."/>
            <person name="Submissions S."/>
        </authorList>
    </citation>
    <scope>NUCLEOTIDE SEQUENCE [LARGE SCALE GENOMIC DNA]</scope>
    <source>
        <strain evidence="2">DSM 17038</strain>
    </source>
</reference>
<name>A0A1I2UNB8_9FIRM</name>
<dbReference type="OrthoDB" id="4292700at2"/>
<dbReference type="EMBL" id="FOOX01000009">
    <property type="protein sequence ID" value="SFG78645.1"/>
    <property type="molecule type" value="Genomic_DNA"/>
</dbReference>
<dbReference type="GO" id="GO:0005524">
    <property type="term" value="F:ATP binding"/>
    <property type="evidence" value="ECO:0007669"/>
    <property type="project" value="UniProtKB-ARBA"/>
</dbReference>
<dbReference type="RefSeq" id="WP_092471922.1">
    <property type="nucleotide sequence ID" value="NZ_FOOX01000009.1"/>
</dbReference>
<dbReference type="Pfam" id="PF01513">
    <property type="entry name" value="NAD_kinase"/>
    <property type="match status" value="1"/>
</dbReference>
<keyword evidence="1" id="KW-0418">Kinase</keyword>
<dbReference type="InterPro" id="IPR016064">
    <property type="entry name" value="NAD/diacylglycerol_kinase_sf"/>
</dbReference>
<dbReference type="InterPro" id="IPR039065">
    <property type="entry name" value="AcoX-like"/>
</dbReference>
<keyword evidence="2" id="KW-1185">Reference proteome</keyword>
<proteinExistence type="predicted"/>
<dbReference type="AlphaFoldDB" id="A0A1I2UNB8"/>
<dbReference type="PIRSF" id="PIRSF018567">
    <property type="entry name" value="AcoX"/>
    <property type="match status" value="1"/>
</dbReference>
<dbReference type="GO" id="GO:0003951">
    <property type="term" value="F:NAD+ kinase activity"/>
    <property type="evidence" value="ECO:0007669"/>
    <property type="project" value="InterPro"/>
</dbReference>
<organism evidence="1 2">
    <name type="scientific">Desulfotruncus arcticus DSM 17038</name>
    <dbReference type="NCBI Taxonomy" id="1121424"/>
    <lineage>
        <taxon>Bacteria</taxon>
        <taxon>Bacillati</taxon>
        <taxon>Bacillota</taxon>
        <taxon>Clostridia</taxon>
        <taxon>Eubacteriales</taxon>
        <taxon>Desulfallaceae</taxon>
        <taxon>Desulfotruncus</taxon>
    </lineage>
</organism>
<dbReference type="GO" id="GO:0006741">
    <property type="term" value="P:NADP+ biosynthetic process"/>
    <property type="evidence" value="ECO:0007669"/>
    <property type="project" value="InterPro"/>
</dbReference>
<dbReference type="PANTHER" id="PTHR40697">
    <property type="entry name" value="ACETOIN CATABOLISM PROTEIN X"/>
    <property type="match status" value="1"/>
</dbReference>
<evidence type="ECO:0000313" key="2">
    <source>
        <dbReference type="Proteomes" id="UP000199337"/>
    </source>
</evidence>